<comment type="caution">
    <text evidence="5">The sequence shown here is derived from an EMBL/GenBank/DDBJ whole genome shotgun (WGS) entry which is preliminary data.</text>
</comment>
<sequence length="492" mass="52895">MTGDVDLFEVFSATVARQPNRTACLEFGKATPCTYLMLLGKIEEAAASLREAGMQPGACVGLHCPSGLSYIVWAYAIWRCGGTIVPIATELAKDEKLEICTTIRLNGVITLTRDLPIFDGLLRACDAQFSGEVAYIPIDGEAPRPAGFSALRPAFIRFTSGTTASSKGVVLSHSTVFQRILAANDVLNIGPDDRVLWLLSMSYHFTVSIVAYLSFGATIILCKDHFGSTMVEAASEGGATFIYGSPQHYRAMASDASGRLFGQARLAISTATALRNDVAQAFFRRFGLPLSQAYGIIEIGLPCINLAGEEAKPGSVGRPLPAFDIRLTEILPGGPKAISVRGSGMLDAYYIPWRPQAEIMPDGWFYTGDLGEFDADGFLSIVGRAKEMISVAGMKLFPQEVEAVLETHSRVQEAYVYAEPHDRLGEIPCALVLAVPGQAHAEEAELRSYCAKHLTSYKVPEKIRYVAELPKTASGKLKRNSALPVGATGPAA</sequence>
<feature type="domain" description="AMP-binding enzyme C-terminal" evidence="4">
    <location>
        <begin position="400"/>
        <end position="476"/>
    </location>
</feature>
<organism evidence="5 6">
    <name type="scientific">Ancylobacter tetraedralis</name>
    <dbReference type="NCBI Taxonomy" id="217068"/>
    <lineage>
        <taxon>Bacteria</taxon>
        <taxon>Pseudomonadati</taxon>
        <taxon>Pseudomonadota</taxon>
        <taxon>Alphaproteobacteria</taxon>
        <taxon>Hyphomicrobiales</taxon>
        <taxon>Xanthobacteraceae</taxon>
        <taxon>Ancylobacter</taxon>
    </lineage>
</organism>
<dbReference type="InterPro" id="IPR045851">
    <property type="entry name" value="AMP-bd_C_sf"/>
</dbReference>
<dbReference type="AlphaFoldDB" id="A0A839ZAC7"/>
<dbReference type="RefSeq" id="WP_183189868.1">
    <property type="nucleotide sequence ID" value="NZ_JACICD010000004.1"/>
</dbReference>
<keyword evidence="2 5" id="KW-0436">Ligase</keyword>
<evidence type="ECO:0000256" key="1">
    <source>
        <dbReference type="ARBA" id="ARBA00006432"/>
    </source>
</evidence>
<dbReference type="PANTHER" id="PTHR43201:SF5">
    <property type="entry name" value="MEDIUM-CHAIN ACYL-COA LIGASE ACSF2, MITOCHONDRIAL"/>
    <property type="match status" value="1"/>
</dbReference>
<dbReference type="Pfam" id="PF13193">
    <property type="entry name" value="AMP-binding_C"/>
    <property type="match status" value="1"/>
</dbReference>
<dbReference type="Proteomes" id="UP000533469">
    <property type="component" value="Unassembled WGS sequence"/>
</dbReference>
<dbReference type="PANTHER" id="PTHR43201">
    <property type="entry name" value="ACYL-COA SYNTHETASE"/>
    <property type="match status" value="1"/>
</dbReference>
<name>A0A839ZAC7_9HYPH</name>
<keyword evidence="6" id="KW-1185">Reference proteome</keyword>
<dbReference type="Gene3D" id="3.30.300.30">
    <property type="match status" value="1"/>
</dbReference>
<dbReference type="Gene3D" id="3.40.50.12780">
    <property type="entry name" value="N-terminal domain of ligase-like"/>
    <property type="match status" value="1"/>
</dbReference>
<reference evidence="5 6" key="1">
    <citation type="submission" date="2020-08" db="EMBL/GenBank/DDBJ databases">
        <title>Genomic Encyclopedia of Type Strains, Phase IV (KMG-IV): sequencing the most valuable type-strain genomes for metagenomic binning, comparative biology and taxonomic classification.</title>
        <authorList>
            <person name="Goeker M."/>
        </authorList>
    </citation>
    <scope>NUCLEOTIDE SEQUENCE [LARGE SCALE GENOMIC DNA]</scope>
    <source>
        <strain evidence="5 6">DSM 5895</strain>
    </source>
</reference>
<dbReference type="InterPro" id="IPR000873">
    <property type="entry name" value="AMP-dep_synth/lig_dom"/>
</dbReference>
<evidence type="ECO:0000313" key="5">
    <source>
        <dbReference type="EMBL" id="MBB3771677.1"/>
    </source>
</evidence>
<proteinExistence type="inferred from homology"/>
<dbReference type="Pfam" id="PF00501">
    <property type="entry name" value="AMP-binding"/>
    <property type="match status" value="1"/>
</dbReference>
<dbReference type="EMBL" id="JACICD010000004">
    <property type="protein sequence ID" value="MBB3771677.1"/>
    <property type="molecule type" value="Genomic_DNA"/>
</dbReference>
<comment type="similarity">
    <text evidence="1">Belongs to the ATP-dependent AMP-binding enzyme family.</text>
</comment>
<dbReference type="GO" id="GO:0004467">
    <property type="term" value="F:long-chain fatty acid-CoA ligase activity"/>
    <property type="evidence" value="ECO:0007669"/>
    <property type="project" value="UniProtKB-EC"/>
</dbReference>
<accession>A0A839ZAC7</accession>
<evidence type="ECO:0000256" key="2">
    <source>
        <dbReference type="ARBA" id="ARBA00022598"/>
    </source>
</evidence>
<protein>
    <submittedName>
        <fullName evidence="5">Long-chain acyl-CoA synthetase</fullName>
        <ecNumber evidence="5">6.2.1.3</ecNumber>
    </submittedName>
</protein>
<gene>
    <name evidence="5" type="ORF">FHS55_002286</name>
</gene>
<dbReference type="GO" id="GO:0031956">
    <property type="term" value="F:medium-chain fatty acid-CoA ligase activity"/>
    <property type="evidence" value="ECO:0007669"/>
    <property type="project" value="TreeGrafter"/>
</dbReference>
<dbReference type="InterPro" id="IPR042099">
    <property type="entry name" value="ANL_N_sf"/>
</dbReference>
<feature type="domain" description="AMP-dependent synthetase/ligase" evidence="3">
    <location>
        <begin position="12"/>
        <end position="350"/>
    </location>
</feature>
<evidence type="ECO:0000259" key="3">
    <source>
        <dbReference type="Pfam" id="PF00501"/>
    </source>
</evidence>
<evidence type="ECO:0000259" key="4">
    <source>
        <dbReference type="Pfam" id="PF13193"/>
    </source>
</evidence>
<dbReference type="SUPFAM" id="SSF56801">
    <property type="entry name" value="Acetyl-CoA synthetase-like"/>
    <property type="match status" value="1"/>
</dbReference>
<dbReference type="InterPro" id="IPR025110">
    <property type="entry name" value="AMP-bd_C"/>
</dbReference>
<dbReference type="EC" id="6.2.1.3" evidence="5"/>
<evidence type="ECO:0000313" key="6">
    <source>
        <dbReference type="Proteomes" id="UP000533469"/>
    </source>
</evidence>